<evidence type="ECO:0000256" key="6">
    <source>
        <dbReference type="ARBA" id="ARBA00022840"/>
    </source>
</evidence>
<dbReference type="Pfam" id="PF02569">
    <property type="entry name" value="Pantoate_ligase"/>
    <property type="match status" value="1"/>
</dbReference>
<dbReference type="Gene3D" id="3.30.1300.10">
    <property type="entry name" value="Pantoate-beta-alanine ligase, C-terminal domain"/>
    <property type="match status" value="1"/>
</dbReference>
<keyword evidence="6 8" id="KW-0067">ATP-binding</keyword>
<feature type="binding site" evidence="8">
    <location>
        <begin position="186"/>
        <end position="189"/>
    </location>
    <ligand>
        <name>ATP</name>
        <dbReference type="ChEBI" id="CHEBI:30616"/>
    </ligand>
</feature>
<feature type="binding site" evidence="8">
    <location>
        <position position="61"/>
    </location>
    <ligand>
        <name>(R)-pantoate</name>
        <dbReference type="ChEBI" id="CHEBI:15980"/>
    </ligand>
</feature>
<comment type="function">
    <text evidence="8">Catalyzes the condensation of pantoate with beta-alanine in an ATP-dependent reaction via a pantoyl-adenylate intermediate.</text>
</comment>
<keyword evidence="10" id="KW-1185">Reference proteome</keyword>
<dbReference type="UniPathway" id="UPA00028">
    <property type="reaction ID" value="UER00005"/>
</dbReference>
<keyword evidence="4 8" id="KW-0566">Pantothenate biosynthesis</keyword>
<dbReference type="GO" id="GO:0004592">
    <property type="term" value="F:pantoate-beta-alanine ligase activity"/>
    <property type="evidence" value="ECO:0007669"/>
    <property type="project" value="UniProtKB-UniRule"/>
</dbReference>
<dbReference type="PANTHER" id="PTHR21299:SF1">
    <property type="entry name" value="PANTOATE--BETA-ALANINE LIGASE"/>
    <property type="match status" value="1"/>
</dbReference>
<evidence type="ECO:0000313" key="10">
    <source>
        <dbReference type="Proteomes" id="UP000252707"/>
    </source>
</evidence>
<dbReference type="GO" id="GO:0005829">
    <property type="term" value="C:cytosol"/>
    <property type="evidence" value="ECO:0007669"/>
    <property type="project" value="TreeGrafter"/>
</dbReference>
<comment type="pathway">
    <text evidence="1 8">Cofactor biosynthesis; (R)-pantothenate biosynthesis; (R)-pantothenate from (R)-pantoate and beta-alanine: step 1/1.</text>
</comment>
<evidence type="ECO:0000256" key="2">
    <source>
        <dbReference type="ARBA" id="ARBA00009256"/>
    </source>
</evidence>
<keyword evidence="8" id="KW-0963">Cytoplasm</keyword>
<comment type="catalytic activity">
    <reaction evidence="7 8">
        <text>(R)-pantoate + beta-alanine + ATP = (R)-pantothenate + AMP + diphosphate + H(+)</text>
        <dbReference type="Rhea" id="RHEA:10912"/>
        <dbReference type="ChEBI" id="CHEBI:15378"/>
        <dbReference type="ChEBI" id="CHEBI:15980"/>
        <dbReference type="ChEBI" id="CHEBI:29032"/>
        <dbReference type="ChEBI" id="CHEBI:30616"/>
        <dbReference type="ChEBI" id="CHEBI:33019"/>
        <dbReference type="ChEBI" id="CHEBI:57966"/>
        <dbReference type="ChEBI" id="CHEBI:456215"/>
        <dbReference type="EC" id="6.3.2.1"/>
    </reaction>
</comment>
<dbReference type="Proteomes" id="UP000252707">
    <property type="component" value="Unassembled WGS sequence"/>
</dbReference>
<reference evidence="9 10" key="1">
    <citation type="submission" date="2018-07" db="EMBL/GenBank/DDBJ databases">
        <title>Genomic Encyclopedia of Type Strains, Phase IV (KMG-IV): sequencing the most valuable type-strain genomes for metagenomic binning, comparative biology and taxonomic classification.</title>
        <authorList>
            <person name="Goeker M."/>
        </authorList>
    </citation>
    <scope>NUCLEOTIDE SEQUENCE [LARGE SCALE GENOMIC DNA]</scope>
    <source>
        <strain evidence="9 10">DSM 26407</strain>
    </source>
</reference>
<dbReference type="PANTHER" id="PTHR21299">
    <property type="entry name" value="CYTIDYLATE KINASE/PANTOATE-BETA-ALANINE LIGASE"/>
    <property type="match status" value="1"/>
</dbReference>
<keyword evidence="3 8" id="KW-0436">Ligase</keyword>
<name>A0A369CNW6_9GAMM</name>
<comment type="similarity">
    <text evidence="2 8">Belongs to the pantothenate synthetase family.</text>
</comment>
<dbReference type="FunFam" id="3.40.50.620:FF:000013">
    <property type="entry name" value="Pantothenate synthetase"/>
    <property type="match status" value="1"/>
</dbReference>
<comment type="subcellular location">
    <subcellularLocation>
        <location evidence="8">Cytoplasm</location>
    </subcellularLocation>
</comment>
<feature type="binding site" evidence="8">
    <location>
        <position position="155"/>
    </location>
    <ligand>
        <name>(R)-pantoate</name>
        <dbReference type="ChEBI" id="CHEBI:15980"/>
    </ligand>
</feature>
<organism evidence="9 10">
    <name type="scientific">Thioalbus denitrificans</name>
    <dbReference type="NCBI Taxonomy" id="547122"/>
    <lineage>
        <taxon>Bacteria</taxon>
        <taxon>Pseudomonadati</taxon>
        <taxon>Pseudomonadota</taxon>
        <taxon>Gammaproteobacteria</taxon>
        <taxon>Chromatiales</taxon>
        <taxon>Ectothiorhodospiraceae</taxon>
        <taxon>Thioalbus</taxon>
    </lineage>
</organism>
<feature type="binding site" evidence="8">
    <location>
        <position position="61"/>
    </location>
    <ligand>
        <name>beta-alanine</name>
        <dbReference type="ChEBI" id="CHEBI:57966"/>
    </ligand>
</feature>
<protein>
    <recommendedName>
        <fullName evidence="8">Pantothenate synthetase</fullName>
        <shortName evidence="8">PS</shortName>
        <ecNumber evidence="8">6.3.2.1</ecNumber>
    </recommendedName>
    <alternativeName>
        <fullName evidence="8">Pantoate--beta-alanine ligase</fullName>
    </alternativeName>
    <alternativeName>
        <fullName evidence="8">Pantoate-activating enzyme</fullName>
    </alternativeName>
</protein>
<dbReference type="Gene3D" id="3.40.50.620">
    <property type="entry name" value="HUPs"/>
    <property type="match status" value="1"/>
</dbReference>
<dbReference type="HAMAP" id="MF_00158">
    <property type="entry name" value="PanC"/>
    <property type="match status" value="1"/>
</dbReference>
<feature type="active site" description="Proton donor" evidence="8">
    <location>
        <position position="37"/>
    </location>
</feature>
<comment type="miscellaneous">
    <text evidence="8">The reaction proceeds by a bi uni uni bi ping pong mechanism.</text>
</comment>
<feature type="binding site" evidence="8">
    <location>
        <begin position="149"/>
        <end position="152"/>
    </location>
    <ligand>
        <name>ATP</name>
        <dbReference type="ChEBI" id="CHEBI:30616"/>
    </ligand>
</feature>
<dbReference type="InterPro" id="IPR003721">
    <property type="entry name" value="Pantoate_ligase"/>
</dbReference>
<dbReference type="EMBL" id="QPJY01000001">
    <property type="protein sequence ID" value="RCX33574.1"/>
    <property type="molecule type" value="Genomic_DNA"/>
</dbReference>
<accession>A0A369CNW6</accession>
<dbReference type="SUPFAM" id="SSF52374">
    <property type="entry name" value="Nucleotidylyl transferase"/>
    <property type="match status" value="1"/>
</dbReference>
<dbReference type="GO" id="GO:0015940">
    <property type="term" value="P:pantothenate biosynthetic process"/>
    <property type="evidence" value="ECO:0007669"/>
    <property type="project" value="UniProtKB-UniRule"/>
</dbReference>
<dbReference type="OrthoDB" id="9773087at2"/>
<gene>
    <name evidence="8" type="primary">panC</name>
    <name evidence="9" type="ORF">DFQ59_101879</name>
</gene>
<evidence type="ECO:0000256" key="7">
    <source>
        <dbReference type="ARBA" id="ARBA00048258"/>
    </source>
</evidence>
<evidence type="ECO:0000256" key="5">
    <source>
        <dbReference type="ARBA" id="ARBA00022741"/>
    </source>
</evidence>
<sequence length="285" mass="30756">MQTHSTITALRSALAPWREPGKRIALVPTMGNLHEGHLALVDRAAHYADCVVVSIFVNPIQFGPGEDFLSYPRTLEEDSLKLAEAGVCLLFAPPVEEMYPAGATGQTQVEVPGLSDILCGASRPGHFRGVATVVSKLFNIVQPHTAVFGEKDFQQLMVIRRMVADLCMPVEIVGAPTTREPDGLAMSSRNRYLDADARARAPALYRTLGEVAERLHAGRRDYAVLEGEALRTLENAGFRPDYLSIRRSADLQPPAGGDGALVILAAAHLGGARLIDNLQVTLQTA</sequence>
<dbReference type="GO" id="GO:0005524">
    <property type="term" value="F:ATP binding"/>
    <property type="evidence" value="ECO:0007669"/>
    <property type="project" value="UniProtKB-KW"/>
</dbReference>
<evidence type="ECO:0000256" key="1">
    <source>
        <dbReference type="ARBA" id="ARBA00004990"/>
    </source>
</evidence>
<keyword evidence="5 8" id="KW-0547">Nucleotide-binding</keyword>
<feature type="binding site" evidence="8">
    <location>
        <begin position="30"/>
        <end position="37"/>
    </location>
    <ligand>
        <name>ATP</name>
        <dbReference type="ChEBI" id="CHEBI:30616"/>
    </ligand>
</feature>
<evidence type="ECO:0000256" key="4">
    <source>
        <dbReference type="ARBA" id="ARBA00022655"/>
    </source>
</evidence>
<dbReference type="RefSeq" id="WP_114278400.1">
    <property type="nucleotide sequence ID" value="NZ_QPJY01000001.1"/>
</dbReference>
<evidence type="ECO:0000313" key="9">
    <source>
        <dbReference type="EMBL" id="RCX33574.1"/>
    </source>
</evidence>
<evidence type="ECO:0000256" key="3">
    <source>
        <dbReference type="ARBA" id="ARBA00022598"/>
    </source>
</evidence>
<comment type="caution">
    <text evidence="9">The sequence shown here is derived from an EMBL/GenBank/DDBJ whole genome shotgun (WGS) entry which is preliminary data.</text>
</comment>
<dbReference type="EC" id="6.3.2.1" evidence="8"/>
<proteinExistence type="inferred from homology"/>
<comment type="caution">
    <text evidence="8">Lacks conserved residue(s) required for the propagation of feature annotation.</text>
</comment>
<dbReference type="CDD" id="cd00560">
    <property type="entry name" value="PanC"/>
    <property type="match status" value="1"/>
</dbReference>
<dbReference type="AlphaFoldDB" id="A0A369CNW6"/>
<dbReference type="InterPro" id="IPR042176">
    <property type="entry name" value="Pantoate_ligase_C"/>
</dbReference>
<dbReference type="NCBIfam" id="TIGR00018">
    <property type="entry name" value="panC"/>
    <property type="match status" value="1"/>
</dbReference>
<dbReference type="InterPro" id="IPR014729">
    <property type="entry name" value="Rossmann-like_a/b/a_fold"/>
</dbReference>
<evidence type="ECO:0000256" key="8">
    <source>
        <dbReference type="HAMAP-Rule" id="MF_00158"/>
    </source>
</evidence>
<comment type="subunit">
    <text evidence="8">Homodimer.</text>
</comment>